<proteinExistence type="predicted"/>
<feature type="compositionally biased region" description="Low complexity" evidence="2">
    <location>
        <begin position="367"/>
        <end position="378"/>
    </location>
</feature>
<feature type="coiled-coil region" evidence="1">
    <location>
        <begin position="163"/>
        <end position="209"/>
    </location>
</feature>
<feature type="region of interest" description="Disordered" evidence="2">
    <location>
        <begin position="414"/>
        <end position="471"/>
    </location>
</feature>
<dbReference type="InterPro" id="IPR039604">
    <property type="entry name" value="Bfr1"/>
</dbReference>
<evidence type="ECO:0008006" key="5">
    <source>
        <dbReference type="Google" id="ProtNLM"/>
    </source>
</evidence>
<dbReference type="PANTHER" id="PTHR31027">
    <property type="entry name" value="NUCLEAR SEGREGATION PROTEIN BFR1"/>
    <property type="match status" value="1"/>
</dbReference>
<reference evidence="3" key="1">
    <citation type="submission" date="2022-07" db="EMBL/GenBank/DDBJ databases">
        <title>Draft genome sequence of Zalerion maritima ATCC 34329, a (micro)plastics degrading marine fungus.</title>
        <authorList>
            <person name="Paco A."/>
            <person name="Goncalves M.F.M."/>
            <person name="Rocha-Santos T.A.P."/>
            <person name="Alves A."/>
        </authorList>
    </citation>
    <scope>NUCLEOTIDE SEQUENCE</scope>
    <source>
        <strain evidence="3">ATCC 34329</strain>
    </source>
</reference>
<sequence>MSEPTSTTTAATAARPSKPDENAYKEKLVQAQKEHDATRAEMADIKGKIDIATGNKDNSPNAKRRQELMTERNEIRTKQGGAKNARMTKMEQVKKLDEQMRSRMAEQKAARGKMEFKSEADLDAEIKRLDDEVNSGRMKLVDEKKALDNISRYRKLKKNFGQFTSQQKEIDEFKAKIAEIKKSMDNPEAKSLNERYDEIQKELDVLKAEQDVAYKSINSLRDERTRLQNIQREQFEGIKKLKDEHFGAKRAYKKYEDDIWEMRKKRKDEERQKQKQEEKMARAKAMLADASDPAYLEEIHRAENLWHFFDPSHEVEKKAIVSDKGLGATAQRTVDDSAFKGMKVVRKQDEDLDYLPAVKKGKKGKKSQSASAASSKFKCPPSIMEDCEFLGIPVPMSQTEVPRTIEEIKKKLETWHADQDAQTQKNIDKAKKEIERLEAAEDGKSSGKDVDETAEKMKDTSLEDKKEEVAA</sequence>
<feature type="compositionally biased region" description="Basic and acidic residues" evidence="2">
    <location>
        <begin position="426"/>
        <end position="471"/>
    </location>
</feature>
<evidence type="ECO:0000256" key="2">
    <source>
        <dbReference type="SAM" id="MobiDB-lite"/>
    </source>
</evidence>
<feature type="region of interest" description="Disordered" evidence="2">
    <location>
        <begin position="359"/>
        <end position="378"/>
    </location>
</feature>
<feature type="compositionally biased region" description="Basic and acidic residues" evidence="2">
    <location>
        <begin position="64"/>
        <end position="77"/>
    </location>
</feature>
<feature type="compositionally biased region" description="Basic and acidic residues" evidence="2">
    <location>
        <begin position="88"/>
        <end position="116"/>
    </location>
</feature>
<comment type="caution">
    <text evidence="3">The sequence shown here is derived from an EMBL/GenBank/DDBJ whole genome shotgun (WGS) entry which is preliminary data.</text>
</comment>
<name>A0AAD5RW19_9PEZI</name>
<protein>
    <recommendedName>
        <fullName evidence="5">Nuclear segregation protein</fullName>
    </recommendedName>
</protein>
<accession>A0AAD5RW19</accession>
<dbReference type="EMBL" id="JAKWBI020000032">
    <property type="protein sequence ID" value="KAJ2905432.1"/>
    <property type="molecule type" value="Genomic_DNA"/>
</dbReference>
<dbReference type="GO" id="GO:0003729">
    <property type="term" value="F:mRNA binding"/>
    <property type="evidence" value="ECO:0007669"/>
    <property type="project" value="TreeGrafter"/>
</dbReference>
<evidence type="ECO:0000313" key="4">
    <source>
        <dbReference type="Proteomes" id="UP001201980"/>
    </source>
</evidence>
<keyword evidence="4" id="KW-1185">Reference proteome</keyword>
<feature type="region of interest" description="Disordered" evidence="2">
    <location>
        <begin position="264"/>
        <end position="286"/>
    </location>
</feature>
<evidence type="ECO:0000256" key="1">
    <source>
        <dbReference type="SAM" id="Coils"/>
    </source>
</evidence>
<dbReference type="GO" id="GO:0005783">
    <property type="term" value="C:endoplasmic reticulum"/>
    <property type="evidence" value="ECO:0007669"/>
    <property type="project" value="TreeGrafter"/>
</dbReference>
<feature type="region of interest" description="Disordered" evidence="2">
    <location>
        <begin position="1"/>
        <end position="116"/>
    </location>
</feature>
<feature type="compositionally biased region" description="Basic and acidic residues" evidence="2">
    <location>
        <begin position="264"/>
        <end position="281"/>
    </location>
</feature>
<dbReference type="PANTHER" id="PTHR31027:SF2">
    <property type="entry name" value="LEBERCILIN DOMAIN-CONTAINING PROTEIN"/>
    <property type="match status" value="1"/>
</dbReference>
<dbReference type="GO" id="GO:0042175">
    <property type="term" value="C:nuclear outer membrane-endoplasmic reticulum membrane network"/>
    <property type="evidence" value="ECO:0007669"/>
    <property type="project" value="TreeGrafter"/>
</dbReference>
<dbReference type="GO" id="GO:0008298">
    <property type="term" value="P:intracellular mRNA localization"/>
    <property type="evidence" value="ECO:0007669"/>
    <property type="project" value="TreeGrafter"/>
</dbReference>
<evidence type="ECO:0000313" key="3">
    <source>
        <dbReference type="EMBL" id="KAJ2905432.1"/>
    </source>
</evidence>
<organism evidence="3 4">
    <name type="scientific">Zalerion maritima</name>
    <dbReference type="NCBI Taxonomy" id="339359"/>
    <lineage>
        <taxon>Eukaryota</taxon>
        <taxon>Fungi</taxon>
        <taxon>Dikarya</taxon>
        <taxon>Ascomycota</taxon>
        <taxon>Pezizomycotina</taxon>
        <taxon>Sordariomycetes</taxon>
        <taxon>Lulworthiomycetidae</taxon>
        <taxon>Lulworthiales</taxon>
        <taxon>Lulworthiaceae</taxon>
        <taxon>Zalerion</taxon>
    </lineage>
</organism>
<dbReference type="AlphaFoldDB" id="A0AAD5RW19"/>
<keyword evidence="1" id="KW-0175">Coiled coil</keyword>
<gene>
    <name evidence="3" type="ORF">MKZ38_005530</name>
</gene>
<dbReference type="Proteomes" id="UP001201980">
    <property type="component" value="Unassembled WGS sequence"/>
</dbReference>
<feature type="compositionally biased region" description="Basic and acidic residues" evidence="2">
    <location>
        <begin position="17"/>
        <end position="49"/>
    </location>
</feature>
<dbReference type="GO" id="GO:1990904">
    <property type="term" value="C:ribonucleoprotein complex"/>
    <property type="evidence" value="ECO:0007669"/>
    <property type="project" value="TreeGrafter"/>
</dbReference>